<evidence type="ECO:0000313" key="2">
    <source>
        <dbReference type="EnsemblMetazoa" id="AMAM009879-PA"/>
    </source>
</evidence>
<keyword evidence="1" id="KW-1133">Transmembrane helix</keyword>
<dbReference type="Proteomes" id="UP000075901">
    <property type="component" value="Unassembled WGS sequence"/>
</dbReference>
<accession>A0A182SMS4</accession>
<reference evidence="3" key="1">
    <citation type="submission" date="2013-09" db="EMBL/GenBank/DDBJ databases">
        <title>The Genome Sequence of Anopheles maculatus species B.</title>
        <authorList>
            <consortium name="The Broad Institute Genomics Platform"/>
            <person name="Neafsey D.E."/>
            <person name="Besansky N."/>
            <person name="Howell P."/>
            <person name="Walton C."/>
            <person name="Young S.K."/>
            <person name="Zeng Q."/>
            <person name="Gargeya S."/>
            <person name="Fitzgerald M."/>
            <person name="Haas B."/>
            <person name="Abouelleil A."/>
            <person name="Allen A.W."/>
            <person name="Alvarado L."/>
            <person name="Arachchi H.M."/>
            <person name="Berlin A.M."/>
            <person name="Chapman S.B."/>
            <person name="Gainer-Dewar J."/>
            <person name="Goldberg J."/>
            <person name="Griggs A."/>
            <person name="Gujja S."/>
            <person name="Hansen M."/>
            <person name="Howarth C."/>
            <person name="Imamovic A."/>
            <person name="Ireland A."/>
            <person name="Larimer J."/>
            <person name="McCowan C."/>
            <person name="Murphy C."/>
            <person name="Pearson M."/>
            <person name="Poon T.W."/>
            <person name="Priest M."/>
            <person name="Roberts A."/>
            <person name="Saif S."/>
            <person name="Shea T."/>
            <person name="Sisk P."/>
            <person name="Sykes S."/>
            <person name="Wortman J."/>
            <person name="Nusbaum C."/>
            <person name="Birren B."/>
        </authorList>
    </citation>
    <scope>NUCLEOTIDE SEQUENCE [LARGE SCALE GENOMIC DNA]</scope>
    <source>
        <strain evidence="3">maculatus3</strain>
    </source>
</reference>
<protein>
    <submittedName>
        <fullName evidence="2">Uncharacterized protein</fullName>
    </submittedName>
</protein>
<organism evidence="2 3">
    <name type="scientific">Anopheles maculatus</name>
    <dbReference type="NCBI Taxonomy" id="74869"/>
    <lineage>
        <taxon>Eukaryota</taxon>
        <taxon>Metazoa</taxon>
        <taxon>Ecdysozoa</taxon>
        <taxon>Arthropoda</taxon>
        <taxon>Hexapoda</taxon>
        <taxon>Insecta</taxon>
        <taxon>Pterygota</taxon>
        <taxon>Neoptera</taxon>
        <taxon>Endopterygota</taxon>
        <taxon>Diptera</taxon>
        <taxon>Nematocera</taxon>
        <taxon>Culicoidea</taxon>
        <taxon>Culicidae</taxon>
        <taxon>Anophelinae</taxon>
        <taxon>Anopheles</taxon>
        <taxon>Anopheles maculatus group</taxon>
    </lineage>
</organism>
<feature type="transmembrane region" description="Helical" evidence="1">
    <location>
        <begin position="65"/>
        <end position="87"/>
    </location>
</feature>
<name>A0A182SMS4_9DIPT</name>
<dbReference type="VEuPathDB" id="VectorBase:AMAM009879"/>
<keyword evidence="1" id="KW-0812">Transmembrane</keyword>
<reference evidence="2" key="2">
    <citation type="submission" date="2020-05" db="UniProtKB">
        <authorList>
            <consortium name="EnsemblMetazoa"/>
        </authorList>
    </citation>
    <scope>IDENTIFICATION</scope>
    <source>
        <strain evidence="2">maculatus3</strain>
    </source>
</reference>
<evidence type="ECO:0000256" key="1">
    <source>
        <dbReference type="SAM" id="Phobius"/>
    </source>
</evidence>
<dbReference type="EnsemblMetazoa" id="AMAM009879-RA">
    <property type="protein sequence ID" value="AMAM009879-PA"/>
    <property type="gene ID" value="AMAM009879"/>
</dbReference>
<keyword evidence="1" id="KW-0472">Membrane</keyword>
<keyword evidence="3" id="KW-1185">Reference proteome</keyword>
<feature type="transmembrane region" description="Helical" evidence="1">
    <location>
        <begin position="41"/>
        <end position="59"/>
    </location>
</feature>
<evidence type="ECO:0000313" key="3">
    <source>
        <dbReference type="Proteomes" id="UP000075901"/>
    </source>
</evidence>
<sequence>MEEIVLQPTTAKLHLRHLIGGRKGNTDQFGRRGRVTFAARLLRLLLLMSPYTKLSRLVLWLGELFLLSLGTGRLLYVLVLWLLLLLVDESRQRIKMAVPNHKF</sequence>
<proteinExistence type="predicted"/>
<dbReference type="AlphaFoldDB" id="A0A182SMS4"/>